<sequence length="172" mass="17903">MSKGEPSSPNAKPGDDAPCNIIVTACPVANTYATQSEAAKSALNQANPTSISQNTEYGGLIYRNANGRYGYTAPSAGSGTGFDPSSVSVPPGTTLVGDYHTHGDYSTADAQGNPVRTADPSQDAFDSNHFSTTDLRGIENDAADKPGYRGYLGTPSGTFLQYNPNTRTVSNL</sequence>
<dbReference type="Pfam" id="PF14220">
    <property type="entry name" value="DUF4329"/>
    <property type="match status" value="1"/>
</dbReference>
<name>A0A2W4RQS2_9GAMM</name>
<gene>
    <name evidence="3" type="ORF">DM484_01660</name>
</gene>
<feature type="region of interest" description="Disordered" evidence="1">
    <location>
        <begin position="105"/>
        <end position="133"/>
    </location>
</feature>
<accession>A0A2W4RQS2</accession>
<evidence type="ECO:0000259" key="2">
    <source>
        <dbReference type="Pfam" id="PF14220"/>
    </source>
</evidence>
<comment type="caution">
    <text evidence="3">The sequence shown here is derived from an EMBL/GenBank/DDBJ whole genome shotgun (WGS) entry which is preliminary data.</text>
</comment>
<evidence type="ECO:0000256" key="1">
    <source>
        <dbReference type="SAM" id="MobiDB-lite"/>
    </source>
</evidence>
<dbReference type="AlphaFoldDB" id="A0A2W4RQS2"/>
<reference evidence="3 4" key="1">
    <citation type="journal article" date="2018" name="Aquat. Microb. Ecol.">
        <title>Gammaproteobacterial methanotrophs dominate.</title>
        <authorList>
            <person name="Rissanen A.J."/>
            <person name="Saarenheimo J."/>
            <person name="Tiirola M."/>
            <person name="Peura S."/>
            <person name="Aalto S.L."/>
            <person name="Karvinen A."/>
            <person name="Nykanen H."/>
        </authorList>
    </citation>
    <scope>NUCLEOTIDE SEQUENCE [LARGE SCALE GENOMIC DNA]</scope>
    <source>
        <strain evidence="3">AMbin10</strain>
    </source>
</reference>
<dbReference type="EMBL" id="QJPH01000128">
    <property type="protein sequence ID" value="PZN85263.1"/>
    <property type="molecule type" value="Genomic_DNA"/>
</dbReference>
<protein>
    <recommendedName>
        <fullName evidence="2">DUF4329 domain-containing protein</fullName>
    </recommendedName>
</protein>
<proteinExistence type="predicted"/>
<organism evidence="3 4">
    <name type="scientific">Candidatus Methylumidiphilus alinenensis</name>
    <dbReference type="NCBI Taxonomy" id="2202197"/>
    <lineage>
        <taxon>Bacteria</taxon>
        <taxon>Pseudomonadati</taxon>
        <taxon>Pseudomonadota</taxon>
        <taxon>Gammaproteobacteria</taxon>
        <taxon>Methylococcales</taxon>
        <taxon>Candidatus Methylumidiphilus</taxon>
    </lineage>
</organism>
<evidence type="ECO:0000313" key="4">
    <source>
        <dbReference type="Proteomes" id="UP000249396"/>
    </source>
</evidence>
<evidence type="ECO:0000313" key="3">
    <source>
        <dbReference type="EMBL" id="PZN85263.1"/>
    </source>
</evidence>
<feature type="compositionally biased region" description="Polar residues" evidence="1">
    <location>
        <begin position="124"/>
        <end position="133"/>
    </location>
</feature>
<dbReference type="InterPro" id="IPR025479">
    <property type="entry name" value="DUF4329"/>
</dbReference>
<dbReference type="Proteomes" id="UP000249396">
    <property type="component" value="Unassembled WGS sequence"/>
</dbReference>
<feature type="domain" description="DUF4329" evidence="2">
    <location>
        <begin position="37"/>
        <end position="170"/>
    </location>
</feature>